<gene>
    <name evidence="1" type="ORF">PENTCL1PPCAC_4757</name>
</gene>
<proteinExistence type="predicted"/>
<keyword evidence="2" id="KW-1185">Reference proteome</keyword>
<reference evidence="1" key="1">
    <citation type="submission" date="2023-10" db="EMBL/GenBank/DDBJ databases">
        <title>Genome assembly of Pristionchus species.</title>
        <authorList>
            <person name="Yoshida K."/>
            <person name="Sommer R.J."/>
        </authorList>
    </citation>
    <scope>NUCLEOTIDE SEQUENCE</scope>
    <source>
        <strain evidence="1">RS0144</strain>
    </source>
</reference>
<organism evidence="1 2">
    <name type="scientific">Pristionchus entomophagus</name>
    <dbReference type="NCBI Taxonomy" id="358040"/>
    <lineage>
        <taxon>Eukaryota</taxon>
        <taxon>Metazoa</taxon>
        <taxon>Ecdysozoa</taxon>
        <taxon>Nematoda</taxon>
        <taxon>Chromadorea</taxon>
        <taxon>Rhabditida</taxon>
        <taxon>Rhabditina</taxon>
        <taxon>Diplogasteromorpha</taxon>
        <taxon>Diplogasteroidea</taxon>
        <taxon>Neodiplogasteridae</taxon>
        <taxon>Pristionchus</taxon>
    </lineage>
</organism>
<evidence type="ECO:0000313" key="2">
    <source>
        <dbReference type="Proteomes" id="UP001432027"/>
    </source>
</evidence>
<evidence type="ECO:0000313" key="1">
    <source>
        <dbReference type="EMBL" id="GMS82582.1"/>
    </source>
</evidence>
<protein>
    <recommendedName>
        <fullName evidence="3">Glucuronosyltransferase</fullName>
    </recommendedName>
</protein>
<name>A0AAV5SIT7_9BILA</name>
<comment type="caution">
    <text evidence="1">The sequence shown here is derived from an EMBL/GenBank/DDBJ whole genome shotgun (WGS) entry which is preliminary data.</text>
</comment>
<sequence length="142" mass="16121">FVHPTAIDDNTFPIIPATYGLTHRTTQILLSSMFDFASISLPEFETLTANEKWHLIVGSYERWHIIESTFRATKIFPDDYRMCLSWHHRLASVPILRAHLPSLLFVFRFPDLSLPFASLADAHLLVGPYVGDSGSCGDRAFQ</sequence>
<feature type="non-terminal residue" evidence="1">
    <location>
        <position position="1"/>
    </location>
</feature>
<dbReference type="EMBL" id="BTSX01000002">
    <property type="protein sequence ID" value="GMS82582.1"/>
    <property type="molecule type" value="Genomic_DNA"/>
</dbReference>
<dbReference type="AlphaFoldDB" id="A0AAV5SIT7"/>
<evidence type="ECO:0008006" key="3">
    <source>
        <dbReference type="Google" id="ProtNLM"/>
    </source>
</evidence>
<accession>A0AAV5SIT7</accession>
<dbReference type="Proteomes" id="UP001432027">
    <property type="component" value="Unassembled WGS sequence"/>
</dbReference>